<gene>
    <name evidence="2" type="ORF">CAEBREN_16994</name>
</gene>
<dbReference type="AlphaFoldDB" id="G0N023"/>
<sequence length="49" mass="5925">MLLLSELPVIDHMIVHLGQIYYHLGCILNRLHFFLKSREMLKKRIVYKT</sequence>
<feature type="transmembrane region" description="Helical" evidence="1">
    <location>
        <begin position="20"/>
        <end position="35"/>
    </location>
</feature>
<name>G0N023_CAEBE</name>
<keyword evidence="1" id="KW-0812">Transmembrane</keyword>
<accession>G0N023</accession>
<dbReference type="EMBL" id="GL379823">
    <property type="protein sequence ID" value="EGT48659.1"/>
    <property type="molecule type" value="Genomic_DNA"/>
</dbReference>
<evidence type="ECO:0000313" key="3">
    <source>
        <dbReference type="Proteomes" id="UP000008068"/>
    </source>
</evidence>
<dbReference type="InParanoid" id="G0N023"/>
<proteinExistence type="predicted"/>
<keyword evidence="1" id="KW-0472">Membrane</keyword>
<evidence type="ECO:0000313" key="2">
    <source>
        <dbReference type="EMBL" id="EGT48659.1"/>
    </source>
</evidence>
<keyword evidence="1" id="KW-1133">Transmembrane helix</keyword>
<keyword evidence="3" id="KW-1185">Reference proteome</keyword>
<protein>
    <submittedName>
        <fullName evidence="2">Uncharacterized protein</fullName>
    </submittedName>
</protein>
<evidence type="ECO:0000256" key="1">
    <source>
        <dbReference type="SAM" id="Phobius"/>
    </source>
</evidence>
<reference evidence="3" key="1">
    <citation type="submission" date="2011-07" db="EMBL/GenBank/DDBJ databases">
        <authorList>
            <consortium name="Caenorhabditis brenneri Sequencing and Analysis Consortium"/>
            <person name="Wilson R.K."/>
        </authorList>
    </citation>
    <scope>NUCLEOTIDE SEQUENCE [LARGE SCALE GENOMIC DNA]</scope>
    <source>
        <strain evidence="3">PB2801</strain>
    </source>
</reference>
<organism evidence="3">
    <name type="scientific">Caenorhabditis brenneri</name>
    <name type="common">Nematode worm</name>
    <dbReference type="NCBI Taxonomy" id="135651"/>
    <lineage>
        <taxon>Eukaryota</taxon>
        <taxon>Metazoa</taxon>
        <taxon>Ecdysozoa</taxon>
        <taxon>Nematoda</taxon>
        <taxon>Chromadorea</taxon>
        <taxon>Rhabditida</taxon>
        <taxon>Rhabditina</taxon>
        <taxon>Rhabditomorpha</taxon>
        <taxon>Rhabditoidea</taxon>
        <taxon>Rhabditidae</taxon>
        <taxon>Peloderinae</taxon>
        <taxon>Caenorhabditis</taxon>
    </lineage>
</organism>
<dbReference type="HOGENOM" id="CLU_3144226_0_0_1"/>
<dbReference type="Proteomes" id="UP000008068">
    <property type="component" value="Unassembled WGS sequence"/>
</dbReference>